<keyword evidence="3" id="KW-0808">Transferase</keyword>
<keyword evidence="2" id="KW-0489">Methyltransferase</keyword>
<feature type="domain" description="B12-binding" evidence="8">
    <location>
        <begin position="1"/>
        <end position="133"/>
    </location>
</feature>
<dbReference type="PANTHER" id="PTHR43409:SF7">
    <property type="entry name" value="BLL1977 PROTEIN"/>
    <property type="match status" value="1"/>
</dbReference>
<keyword evidence="5" id="KW-0479">Metal-binding</keyword>
<evidence type="ECO:0000313" key="11">
    <source>
        <dbReference type="Proteomes" id="UP000177230"/>
    </source>
</evidence>
<dbReference type="InterPro" id="IPR006638">
    <property type="entry name" value="Elp3/MiaA/NifB-like_rSAM"/>
</dbReference>
<accession>A0A1F5RCS1</accession>
<dbReference type="PROSITE" id="PS51332">
    <property type="entry name" value="B12_BINDING"/>
    <property type="match status" value="1"/>
</dbReference>
<dbReference type="SFLD" id="SFLDG01082">
    <property type="entry name" value="B12-binding_domain_containing"/>
    <property type="match status" value="1"/>
</dbReference>
<evidence type="ECO:0000256" key="3">
    <source>
        <dbReference type="ARBA" id="ARBA00022679"/>
    </source>
</evidence>
<dbReference type="GO" id="GO:0005829">
    <property type="term" value="C:cytosol"/>
    <property type="evidence" value="ECO:0007669"/>
    <property type="project" value="TreeGrafter"/>
</dbReference>
<dbReference type="InterPro" id="IPR023404">
    <property type="entry name" value="rSAM_horseshoe"/>
</dbReference>
<organism evidence="10 11">
    <name type="scientific">Candidatus Edwardsbacteria bacterium GWF2_54_11</name>
    <dbReference type="NCBI Taxonomy" id="1817851"/>
    <lineage>
        <taxon>Bacteria</taxon>
        <taxon>Candidatus Edwardsiibacteriota</taxon>
    </lineage>
</organism>
<dbReference type="Proteomes" id="UP000177230">
    <property type="component" value="Unassembled WGS sequence"/>
</dbReference>
<dbReference type="InterPro" id="IPR007197">
    <property type="entry name" value="rSAM"/>
</dbReference>
<dbReference type="PROSITE" id="PS51918">
    <property type="entry name" value="RADICAL_SAM"/>
    <property type="match status" value="1"/>
</dbReference>
<gene>
    <name evidence="10" type="ORF">A2024_04300</name>
</gene>
<feature type="domain" description="Radical SAM core" evidence="9">
    <location>
        <begin position="157"/>
        <end position="370"/>
    </location>
</feature>
<comment type="caution">
    <text evidence="10">The sequence shown here is derived from an EMBL/GenBank/DDBJ whole genome shotgun (WGS) entry which is preliminary data.</text>
</comment>
<evidence type="ECO:0000256" key="4">
    <source>
        <dbReference type="ARBA" id="ARBA00022691"/>
    </source>
</evidence>
<dbReference type="SFLD" id="SFLDG01123">
    <property type="entry name" value="methyltransferase_(Class_B)"/>
    <property type="match status" value="1"/>
</dbReference>
<dbReference type="AlphaFoldDB" id="A0A1F5RCS1"/>
<reference evidence="10 11" key="1">
    <citation type="journal article" date="2016" name="Nat. Commun.">
        <title>Thousands of microbial genomes shed light on interconnected biogeochemical processes in an aquifer system.</title>
        <authorList>
            <person name="Anantharaman K."/>
            <person name="Brown C.T."/>
            <person name="Hug L.A."/>
            <person name="Sharon I."/>
            <person name="Castelle C.J."/>
            <person name="Probst A.J."/>
            <person name="Thomas B.C."/>
            <person name="Singh A."/>
            <person name="Wilkins M.J."/>
            <person name="Karaoz U."/>
            <person name="Brodie E.L."/>
            <person name="Williams K.H."/>
            <person name="Hubbard S.S."/>
            <person name="Banfield J.F."/>
        </authorList>
    </citation>
    <scope>NUCLEOTIDE SEQUENCE [LARGE SCALE GENOMIC DNA]</scope>
</reference>
<evidence type="ECO:0000259" key="8">
    <source>
        <dbReference type="PROSITE" id="PS51332"/>
    </source>
</evidence>
<dbReference type="Gene3D" id="3.80.30.20">
    <property type="entry name" value="tm_1862 like domain"/>
    <property type="match status" value="1"/>
</dbReference>
<dbReference type="InterPro" id="IPR006158">
    <property type="entry name" value="Cobalamin-bd"/>
</dbReference>
<evidence type="ECO:0000256" key="2">
    <source>
        <dbReference type="ARBA" id="ARBA00022603"/>
    </source>
</evidence>
<evidence type="ECO:0000256" key="5">
    <source>
        <dbReference type="ARBA" id="ARBA00022723"/>
    </source>
</evidence>
<dbReference type="EMBL" id="MFFM01000034">
    <property type="protein sequence ID" value="OGF12212.1"/>
    <property type="molecule type" value="Genomic_DNA"/>
</dbReference>
<evidence type="ECO:0000313" key="10">
    <source>
        <dbReference type="EMBL" id="OGF12212.1"/>
    </source>
</evidence>
<evidence type="ECO:0000256" key="7">
    <source>
        <dbReference type="ARBA" id="ARBA00023014"/>
    </source>
</evidence>
<evidence type="ECO:0000256" key="1">
    <source>
        <dbReference type="ARBA" id="ARBA00001966"/>
    </source>
</evidence>
<keyword evidence="6" id="KW-0408">Iron</keyword>
<dbReference type="PANTHER" id="PTHR43409">
    <property type="entry name" value="ANAEROBIC MAGNESIUM-PROTOPORPHYRIN IX MONOMETHYL ESTER CYCLASE-RELATED"/>
    <property type="match status" value="1"/>
</dbReference>
<keyword evidence="7" id="KW-0411">Iron-sulfur</keyword>
<dbReference type="CDD" id="cd01335">
    <property type="entry name" value="Radical_SAM"/>
    <property type="match status" value="1"/>
</dbReference>
<dbReference type="GO" id="GO:0031419">
    <property type="term" value="F:cobalamin binding"/>
    <property type="evidence" value="ECO:0007669"/>
    <property type="project" value="InterPro"/>
</dbReference>
<dbReference type="GO" id="GO:0046872">
    <property type="term" value="F:metal ion binding"/>
    <property type="evidence" value="ECO:0007669"/>
    <property type="project" value="UniProtKB-KW"/>
</dbReference>
<dbReference type="Gene3D" id="3.40.50.280">
    <property type="entry name" value="Cobalamin-binding domain"/>
    <property type="match status" value="1"/>
</dbReference>
<dbReference type="InterPro" id="IPR034466">
    <property type="entry name" value="Methyltransferase_Class_B"/>
</dbReference>
<dbReference type="GO" id="GO:0051539">
    <property type="term" value="F:4 iron, 4 sulfur cluster binding"/>
    <property type="evidence" value="ECO:0007669"/>
    <property type="project" value="UniProtKB-KW"/>
</dbReference>
<proteinExistence type="predicted"/>
<evidence type="ECO:0000256" key="6">
    <source>
        <dbReference type="ARBA" id="ARBA00023004"/>
    </source>
</evidence>
<dbReference type="GO" id="GO:0003824">
    <property type="term" value="F:catalytic activity"/>
    <property type="evidence" value="ECO:0007669"/>
    <property type="project" value="InterPro"/>
</dbReference>
<evidence type="ECO:0000259" key="9">
    <source>
        <dbReference type="PROSITE" id="PS51918"/>
    </source>
</evidence>
<comment type="cofactor">
    <cofactor evidence="1">
        <name>[4Fe-4S] cluster</name>
        <dbReference type="ChEBI" id="CHEBI:49883"/>
    </cofactor>
</comment>
<dbReference type="SMART" id="SM00729">
    <property type="entry name" value="Elp3"/>
    <property type="match status" value="1"/>
</dbReference>
<protein>
    <submittedName>
        <fullName evidence="10">Uncharacterized protein</fullName>
    </submittedName>
</protein>
<dbReference type="Pfam" id="PF04055">
    <property type="entry name" value="Radical_SAM"/>
    <property type="match status" value="1"/>
</dbReference>
<name>A0A1F5RCS1_9BACT</name>
<dbReference type="SFLD" id="SFLDS00029">
    <property type="entry name" value="Radical_SAM"/>
    <property type="match status" value="1"/>
</dbReference>
<dbReference type="SUPFAM" id="SSF102114">
    <property type="entry name" value="Radical SAM enzymes"/>
    <property type="match status" value="1"/>
</dbReference>
<dbReference type="InterPro" id="IPR051198">
    <property type="entry name" value="BchE-like"/>
</dbReference>
<sequence>MKILLVAPTALDRNGKPVRQRWLHLPCLTLPLLAALTPPEHEVRLVFETIEDIPYDEKWDLVGLTGMGSGIVRAWQIADEFRKRGGRVIIGGIAASLGQKELTLAHADSLVIGEADAAWPRIVDDAAQNALLPVYVNEAPPDLNDLPVPRYDLFKGRHIGTWMPVQATRGCPFSCTFCSVSAFYSGKYRKRPVEMVIRDVRAATCTGRRRIAFIDDNIGADPVYFEELCTALAGENIIWMSQCSLTIADHPRLLALARKSGCRILSFGVESVNAESLKEIGKERNHPDRYANAIDLIRKNGIDVSTEMIIGFDGDDETVFERTYDFIMKNRISVPRIHILTPVPGTEIRSRLKSEGRITSDDFSCYSGGQVVFQPRAFSAARLQAEYWRLYQRLFSLPAIFHRTVHNNASLDIFTRIFVIGTNLHYRRHIKKRICPGIV</sequence>
<dbReference type="InterPro" id="IPR058240">
    <property type="entry name" value="rSAM_sf"/>
</dbReference>
<keyword evidence="4" id="KW-0949">S-adenosyl-L-methionine</keyword>